<dbReference type="InterPro" id="IPR001387">
    <property type="entry name" value="Cro/C1-type_HTH"/>
</dbReference>
<sequence length="180" mass="20962">MNTLAYINGDITTEQYQDLINQNVTSILIDVPREENNEKVIDKSLKTIIESLRPGDKVIIYDLTNLYQTLSELALFFKQAKEKEIELVILNKEEIFNSMTDKDFMEFIHDLNEENHRVVQEKIERSKKTSKSVGRPKLSQENIKRIRNLRLEKKYTLRDTAELCGVSVGTVHKYADRVGE</sequence>
<evidence type="ECO:0000313" key="2">
    <source>
        <dbReference type="Proteomes" id="UP000288197"/>
    </source>
</evidence>
<dbReference type="RefSeq" id="WP_114289528.1">
    <property type="nucleotide sequence ID" value="NZ_CP122523.1"/>
</dbReference>
<proteinExistence type="predicted"/>
<dbReference type="Proteomes" id="UP000288197">
    <property type="component" value="Unassembled WGS sequence"/>
</dbReference>
<gene>
    <name evidence="1" type="ORF">CBF32_06370</name>
</gene>
<dbReference type="Pfam" id="PF00239">
    <property type="entry name" value="Resolvase"/>
    <property type="match status" value="1"/>
</dbReference>
<evidence type="ECO:0000313" key="1">
    <source>
        <dbReference type="EMBL" id="RSU02206.1"/>
    </source>
</evidence>
<name>A0A369AW61_9ENTE</name>
<reference evidence="1 2" key="1">
    <citation type="submission" date="2017-05" db="EMBL/GenBank/DDBJ databases">
        <title>Vagococcus spp. assemblies.</title>
        <authorList>
            <person name="Gulvik C.A."/>
        </authorList>
    </citation>
    <scope>NUCLEOTIDE SEQUENCE [LARGE SCALE GENOMIC DNA]</scope>
    <source>
        <strain evidence="1 2">NCFB 2497</strain>
    </source>
</reference>
<dbReference type="GO" id="GO:0000150">
    <property type="term" value="F:DNA strand exchange activity"/>
    <property type="evidence" value="ECO:0007669"/>
    <property type="project" value="InterPro"/>
</dbReference>
<keyword evidence="2" id="KW-1185">Reference proteome</keyword>
<dbReference type="PROSITE" id="PS50943">
    <property type="entry name" value="HTH_CROC1"/>
    <property type="match status" value="1"/>
</dbReference>
<protein>
    <submittedName>
        <fullName evidence="1">Uncharacterized protein</fullName>
    </submittedName>
</protein>
<dbReference type="GeneID" id="63146273"/>
<dbReference type="Gene3D" id="1.10.260.40">
    <property type="entry name" value="lambda repressor-like DNA-binding domains"/>
    <property type="match status" value="1"/>
</dbReference>
<dbReference type="GO" id="GO:0003677">
    <property type="term" value="F:DNA binding"/>
    <property type="evidence" value="ECO:0007669"/>
    <property type="project" value="InterPro"/>
</dbReference>
<dbReference type="SMART" id="SM00857">
    <property type="entry name" value="Resolvase"/>
    <property type="match status" value="1"/>
</dbReference>
<accession>A0A369AW61</accession>
<dbReference type="OrthoDB" id="9797501at2"/>
<dbReference type="CDD" id="cd00093">
    <property type="entry name" value="HTH_XRE"/>
    <property type="match status" value="1"/>
</dbReference>
<dbReference type="InterPro" id="IPR010982">
    <property type="entry name" value="Lambda_DNA-bd_dom_sf"/>
</dbReference>
<dbReference type="EMBL" id="NGJX01000005">
    <property type="protein sequence ID" value="RSU02206.1"/>
    <property type="molecule type" value="Genomic_DNA"/>
</dbReference>
<dbReference type="InterPro" id="IPR006119">
    <property type="entry name" value="Resolv_N"/>
</dbReference>
<dbReference type="AlphaFoldDB" id="A0A369AW61"/>
<comment type="caution">
    <text evidence="1">The sequence shown here is derived from an EMBL/GenBank/DDBJ whole genome shotgun (WGS) entry which is preliminary data.</text>
</comment>
<organism evidence="1 2">
    <name type="scientific">Vagococcus fluvialis</name>
    <dbReference type="NCBI Taxonomy" id="2738"/>
    <lineage>
        <taxon>Bacteria</taxon>
        <taxon>Bacillati</taxon>
        <taxon>Bacillota</taxon>
        <taxon>Bacilli</taxon>
        <taxon>Lactobacillales</taxon>
        <taxon>Enterococcaceae</taxon>
        <taxon>Vagococcus</taxon>
    </lineage>
</organism>
<dbReference type="SUPFAM" id="SSF53041">
    <property type="entry name" value="Resolvase-like"/>
    <property type="match status" value="1"/>
</dbReference>
<dbReference type="Gene3D" id="3.40.50.1390">
    <property type="entry name" value="Resolvase, N-terminal catalytic domain"/>
    <property type="match status" value="1"/>
</dbReference>
<dbReference type="InterPro" id="IPR036162">
    <property type="entry name" value="Resolvase-like_N_sf"/>
</dbReference>